<dbReference type="InterPro" id="IPR000375">
    <property type="entry name" value="Dynamin_stalk"/>
</dbReference>
<dbReference type="PANTHER" id="PTHR11566">
    <property type="entry name" value="DYNAMIN"/>
    <property type="match status" value="1"/>
</dbReference>
<dbReference type="GO" id="GO:0006897">
    <property type="term" value="P:endocytosis"/>
    <property type="evidence" value="ECO:0007669"/>
    <property type="project" value="TreeGrafter"/>
</dbReference>
<dbReference type="GO" id="GO:0008017">
    <property type="term" value="F:microtubule binding"/>
    <property type="evidence" value="ECO:0007669"/>
    <property type="project" value="TreeGrafter"/>
</dbReference>
<dbReference type="PROSITE" id="PS51388">
    <property type="entry name" value="GED"/>
    <property type="match status" value="1"/>
</dbReference>
<keyword evidence="2" id="KW-0342">GTP-binding</keyword>
<reference evidence="5 6" key="1">
    <citation type="journal article" date="2021" name="Nat. Commun.">
        <title>Genetic determinants of endophytism in the Arabidopsis root mycobiome.</title>
        <authorList>
            <person name="Mesny F."/>
            <person name="Miyauchi S."/>
            <person name="Thiergart T."/>
            <person name="Pickel B."/>
            <person name="Atanasova L."/>
            <person name="Karlsson M."/>
            <person name="Huettel B."/>
            <person name="Barry K.W."/>
            <person name="Haridas S."/>
            <person name="Chen C."/>
            <person name="Bauer D."/>
            <person name="Andreopoulos W."/>
            <person name="Pangilinan J."/>
            <person name="LaButti K."/>
            <person name="Riley R."/>
            <person name="Lipzen A."/>
            <person name="Clum A."/>
            <person name="Drula E."/>
            <person name="Henrissat B."/>
            <person name="Kohler A."/>
            <person name="Grigoriev I.V."/>
            <person name="Martin F.M."/>
            <person name="Hacquard S."/>
        </authorList>
    </citation>
    <scope>NUCLEOTIDE SEQUENCE [LARGE SCALE GENOMIC DNA]</scope>
    <source>
        <strain evidence="5 6">MPI-CAGE-CH-0241</strain>
    </source>
</reference>
<dbReference type="GO" id="GO:0000266">
    <property type="term" value="P:mitochondrial fission"/>
    <property type="evidence" value="ECO:0007669"/>
    <property type="project" value="TreeGrafter"/>
</dbReference>
<dbReference type="InterPro" id="IPR020850">
    <property type="entry name" value="GED_dom"/>
</dbReference>
<dbReference type="GO" id="GO:0003924">
    <property type="term" value="F:GTPase activity"/>
    <property type="evidence" value="ECO:0007669"/>
    <property type="project" value="InterPro"/>
</dbReference>
<dbReference type="InterPro" id="IPR045063">
    <property type="entry name" value="Dynamin_N"/>
</dbReference>
<evidence type="ECO:0000256" key="1">
    <source>
        <dbReference type="ARBA" id="ARBA00022741"/>
    </source>
</evidence>
<keyword evidence="6" id="KW-1185">Reference proteome</keyword>
<evidence type="ECO:0000259" key="4">
    <source>
        <dbReference type="PROSITE" id="PS51388"/>
    </source>
</evidence>
<organism evidence="5 6">
    <name type="scientific">Thelonectria olida</name>
    <dbReference type="NCBI Taxonomy" id="1576542"/>
    <lineage>
        <taxon>Eukaryota</taxon>
        <taxon>Fungi</taxon>
        <taxon>Dikarya</taxon>
        <taxon>Ascomycota</taxon>
        <taxon>Pezizomycotina</taxon>
        <taxon>Sordariomycetes</taxon>
        <taxon>Hypocreomycetidae</taxon>
        <taxon>Hypocreales</taxon>
        <taxon>Nectriaceae</taxon>
        <taxon>Thelonectria</taxon>
    </lineage>
</organism>
<dbReference type="Proteomes" id="UP000777438">
    <property type="component" value="Unassembled WGS sequence"/>
</dbReference>
<dbReference type="SUPFAM" id="SSF52540">
    <property type="entry name" value="P-loop containing nucleoside triphosphate hydrolases"/>
    <property type="match status" value="1"/>
</dbReference>
<dbReference type="InterPro" id="IPR027417">
    <property type="entry name" value="P-loop_NTPase"/>
</dbReference>
<comment type="caution">
    <text evidence="5">The sequence shown here is derived from an EMBL/GenBank/DDBJ whole genome shotgun (WGS) entry which is preliminary data.</text>
</comment>
<keyword evidence="5" id="KW-0378">Hydrolase</keyword>
<keyword evidence="1" id="KW-0547">Nucleotide-binding</keyword>
<evidence type="ECO:0000256" key="2">
    <source>
        <dbReference type="ARBA" id="ARBA00023134"/>
    </source>
</evidence>
<dbReference type="GO" id="GO:0005874">
    <property type="term" value="C:microtubule"/>
    <property type="evidence" value="ECO:0007669"/>
    <property type="project" value="TreeGrafter"/>
</dbReference>
<dbReference type="SMART" id="SM00053">
    <property type="entry name" value="DYNc"/>
    <property type="match status" value="1"/>
</dbReference>
<protein>
    <submittedName>
        <fullName evidence="5">P-loop containing nucleoside triphosphate hydrolase protein</fullName>
    </submittedName>
</protein>
<dbReference type="OrthoDB" id="415706at2759"/>
<feature type="domain" description="GED" evidence="4">
    <location>
        <begin position="620"/>
        <end position="712"/>
    </location>
</feature>
<dbReference type="Pfam" id="PF00350">
    <property type="entry name" value="Dynamin_N"/>
    <property type="match status" value="1"/>
</dbReference>
<dbReference type="GO" id="GO:0005739">
    <property type="term" value="C:mitochondrion"/>
    <property type="evidence" value="ECO:0007669"/>
    <property type="project" value="TreeGrafter"/>
</dbReference>
<evidence type="ECO:0000313" key="5">
    <source>
        <dbReference type="EMBL" id="KAH6893082.1"/>
    </source>
</evidence>
<dbReference type="InterPro" id="IPR022812">
    <property type="entry name" value="Dynamin"/>
</dbReference>
<dbReference type="InterPro" id="IPR001401">
    <property type="entry name" value="Dynamin_GTPase"/>
</dbReference>
<dbReference type="GO" id="GO:0005525">
    <property type="term" value="F:GTP binding"/>
    <property type="evidence" value="ECO:0007669"/>
    <property type="project" value="InterPro"/>
</dbReference>
<dbReference type="PANTHER" id="PTHR11566:SF21">
    <property type="entry name" value="DYNAMIN RELATED PROTEIN 1, ISOFORM A"/>
    <property type="match status" value="1"/>
</dbReference>
<name>A0A9P8W8D8_9HYPO</name>
<dbReference type="PRINTS" id="PR00195">
    <property type="entry name" value="DYNAMIN"/>
</dbReference>
<gene>
    <name evidence="5" type="ORF">B0T10DRAFT_400429</name>
</gene>
<dbReference type="GO" id="GO:0016020">
    <property type="term" value="C:membrane"/>
    <property type="evidence" value="ECO:0007669"/>
    <property type="project" value="TreeGrafter"/>
</dbReference>
<feature type="coiled-coil region" evidence="3">
    <location>
        <begin position="687"/>
        <end position="717"/>
    </location>
</feature>
<proteinExistence type="predicted"/>
<evidence type="ECO:0000256" key="3">
    <source>
        <dbReference type="SAM" id="Coils"/>
    </source>
</evidence>
<keyword evidence="3" id="KW-0175">Coiled coil</keyword>
<dbReference type="Pfam" id="PF01031">
    <property type="entry name" value="Dynamin_M"/>
    <property type="match status" value="1"/>
</dbReference>
<dbReference type="Gene3D" id="3.40.50.300">
    <property type="entry name" value="P-loop containing nucleotide triphosphate hydrolases"/>
    <property type="match status" value="1"/>
</dbReference>
<dbReference type="GO" id="GO:0048312">
    <property type="term" value="P:intracellular distribution of mitochondria"/>
    <property type="evidence" value="ECO:0007669"/>
    <property type="project" value="TreeGrafter"/>
</dbReference>
<dbReference type="GO" id="GO:0016559">
    <property type="term" value="P:peroxisome fission"/>
    <property type="evidence" value="ECO:0007669"/>
    <property type="project" value="TreeGrafter"/>
</dbReference>
<accession>A0A9P8W8D8</accession>
<dbReference type="CDD" id="cd08771">
    <property type="entry name" value="DLP_1"/>
    <property type="match status" value="1"/>
</dbReference>
<sequence length="717" mass="81702">MTKNTQDSGSLAENPFGHNKILFDAIDQMHSLGANEYLQIPQLVIVGGQNAGKSALLQTLTGIPFPVESGCCTRFPTRIVSKRTAPGTLERYRITINKSPFKIEGIEPAAEGYRKYERSGVKLTANEFGTIMEEVSEQMGIRKGKEADKRNFASEVLKVELTGPTRSHFGILDLPGQFRNAVDVKKSDGKKVEAMIVKYLEQPENIVVCVADVPTDLGHQDIPGLVQAHVAKERTIGVFTKCDMARHNYDMASNAVNVGRGIMENETLNLPNGWFFVRNRLKSDPEDSNLDLIEKELFSTQPWNQVREDRLGSTALKKHLGSVLNSKIRDCFPNLRESITNQLETRQMEHDRMGPSRNSHPEKQSYITKVAQAYRDQVEKCLRHNGYQSKNMQIWSKESALTEEFGTVMRSCGGVWSFEDDEPSGVSQRPPSMAQLMKSRQVGRAYSGIAEVDTVKALFKDIGEYVKKFNAGQLPGIVNPEVFHRMYQLQVDKWPSIVAIYLEETQRATWDCILAILGEVCPAEGGTKQLYKELTSLLWNYFRETSRKVMDNCDKHCKLQTECERLHPRVGPDFEKKLQERRRRRWEKGYNSEVAKSEDFKLALDQYFSNVHWSLEANMIHDVHDVLKSYYEISLENFITNIGVEMSEFIAGKDSPLRRLGPNTVLEFSEEQIDLLGKEDDFTLRRREELRRDIDSLTRALEIVDKARQETADLELN</sequence>
<evidence type="ECO:0000313" key="6">
    <source>
        <dbReference type="Proteomes" id="UP000777438"/>
    </source>
</evidence>
<dbReference type="AlphaFoldDB" id="A0A9P8W8D8"/>
<dbReference type="EMBL" id="JAGPYM010000006">
    <property type="protein sequence ID" value="KAH6893082.1"/>
    <property type="molecule type" value="Genomic_DNA"/>
</dbReference>